<evidence type="ECO:0000313" key="3">
    <source>
        <dbReference type="Proteomes" id="UP000321199"/>
    </source>
</evidence>
<gene>
    <name evidence="2" type="ORF">FOZ74_10145</name>
</gene>
<sequence length="152" mass="16546">MPLSPVDRSAAQWTQLRPQSDLYSTGASGAVPVRPINPANAVESTDALGGGAIVRLSEKAGVPEPVQRDWTLAETEKEKPKVEEPPPREPPLYQQLIDIVQSMWRASGQAVQIAEEMNQTTLTDRLNQQVAPPPREQPLTYADPSVKRSGGL</sequence>
<feature type="compositionally biased region" description="Polar residues" evidence="1">
    <location>
        <begin position="120"/>
        <end position="130"/>
    </location>
</feature>
<feature type="compositionally biased region" description="Basic and acidic residues" evidence="1">
    <location>
        <begin position="74"/>
        <end position="87"/>
    </location>
</feature>
<keyword evidence="3" id="KW-1185">Reference proteome</keyword>
<feature type="region of interest" description="Disordered" evidence="1">
    <location>
        <begin position="1"/>
        <end position="33"/>
    </location>
</feature>
<protein>
    <submittedName>
        <fullName evidence="2">Uncharacterized protein</fullName>
    </submittedName>
</protein>
<feature type="region of interest" description="Disordered" evidence="1">
    <location>
        <begin position="63"/>
        <end position="90"/>
    </location>
</feature>
<reference evidence="2 3" key="1">
    <citation type="submission" date="2019-07" db="EMBL/GenBank/DDBJ databases">
        <title>Complete genome sequence of Comamonas sp. NLF 7-7 isolated from livestock.</title>
        <authorList>
            <person name="Kim D.H."/>
            <person name="Kim J.G."/>
        </authorList>
    </citation>
    <scope>NUCLEOTIDE SEQUENCE [LARGE SCALE GENOMIC DNA]</scope>
    <source>
        <strain evidence="2 3">NLF 7-7</strain>
    </source>
</reference>
<dbReference type="KEGG" id="cof:FOZ74_10145"/>
<evidence type="ECO:0000313" key="2">
    <source>
        <dbReference type="EMBL" id="QEA13362.1"/>
    </source>
</evidence>
<dbReference type="AlphaFoldDB" id="A0A5B8RXF4"/>
<dbReference type="EMBL" id="CP042344">
    <property type="protein sequence ID" value="QEA13362.1"/>
    <property type="molecule type" value="Genomic_DNA"/>
</dbReference>
<feature type="region of interest" description="Disordered" evidence="1">
    <location>
        <begin position="120"/>
        <end position="152"/>
    </location>
</feature>
<name>A0A5B8RXF4_9BURK</name>
<accession>A0A5B8RXF4</accession>
<proteinExistence type="predicted"/>
<dbReference type="Proteomes" id="UP000321199">
    <property type="component" value="Chromosome"/>
</dbReference>
<dbReference type="RefSeq" id="WP_146912954.1">
    <property type="nucleotide sequence ID" value="NZ_CP042344.1"/>
</dbReference>
<dbReference type="OrthoDB" id="8794637at2"/>
<organism evidence="2 3">
    <name type="scientific">Comamonas flocculans</name>
    <dbReference type="NCBI Taxonomy" id="2597701"/>
    <lineage>
        <taxon>Bacteria</taxon>
        <taxon>Pseudomonadati</taxon>
        <taxon>Pseudomonadota</taxon>
        <taxon>Betaproteobacteria</taxon>
        <taxon>Burkholderiales</taxon>
        <taxon>Comamonadaceae</taxon>
        <taxon>Comamonas</taxon>
    </lineage>
</organism>
<evidence type="ECO:0000256" key="1">
    <source>
        <dbReference type="SAM" id="MobiDB-lite"/>
    </source>
</evidence>
<feature type="compositionally biased region" description="Polar residues" evidence="1">
    <location>
        <begin position="11"/>
        <end position="27"/>
    </location>
</feature>